<protein>
    <submittedName>
        <fullName evidence="6">Phosphatidylinositol-3-phosphatase</fullName>
    </submittedName>
</protein>
<feature type="region of interest" description="Disordered" evidence="4">
    <location>
        <begin position="331"/>
        <end position="366"/>
    </location>
</feature>
<dbReference type="AlphaFoldDB" id="A0AAV5QU34"/>
<evidence type="ECO:0000256" key="1">
    <source>
        <dbReference type="ARBA" id="ARBA00007471"/>
    </source>
</evidence>
<comment type="similarity">
    <text evidence="1">Belongs to the protein-tyrosine phosphatase family. Non-receptor class myotubularin subfamily.</text>
</comment>
<dbReference type="GeneID" id="90076415"/>
<dbReference type="InterPro" id="IPR029021">
    <property type="entry name" value="Prot-tyrosine_phosphatase-like"/>
</dbReference>
<evidence type="ECO:0000256" key="2">
    <source>
        <dbReference type="PIRSR" id="PIRSR630564-1"/>
    </source>
</evidence>
<dbReference type="InterPro" id="IPR010569">
    <property type="entry name" value="Myotubularin-like_Pase_dom"/>
</dbReference>
<evidence type="ECO:0000313" key="7">
    <source>
        <dbReference type="Proteomes" id="UP001360560"/>
    </source>
</evidence>
<dbReference type="GO" id="GO:0016020">
    <property type="term" value="C:membrane"/>
    <property type="evidence" value="ECO:0007669"/>
    <property type="project" value="TreeGrafter"/>
</dbReference>
<dbReference type="InterPro" id="IPR030564">
    <property type="entry name" value="Myotubularin"/>
</dbReference>
<dbReference type="Proteomes" id="UP001360560">
    <property type="component" value="Unassembled WGS sequence"/>
</dbReference>
<accession>A0AAV5QU34</accession>
<dbReference type="GO" id="GO:0046856">
    <property type="term" value="P:phosphatidylinositol dephosphorylation"/>
    <property type="evidence" value="ECO:0007669"/>
    <property type="project" value="TreeGrafter"/>
</dbReference>
<name>A0AAV5QU34_9ASCO</name>
<dbReference type="GO" id="GO:0005737">
    <property type="term" value="C:cytoplasm"/>
    <property type="evidence" value="ECO:0007669"/>
    <property type="project" value="TreeGrafter"/>
</dbReference>
<dbReference type="PROSITE" id="PS51339">
    <property type="entry name" value="PPASE_MYOTUBULARIN"/>
    <property type="match status" value="1"/>
</dbReference>
<feature type="binding site" evidence="3">
    <location>
        <begin position="474"/>
        <end position="480"/>
    </location>
    <ligand>
        <name>substrate</name>
    </ligand>
</feature>
<dbReference type="PANTHER" id="PTHR10807:SF128">
    <property type="entry name" value="PHOSPHATIDYLINOSITOL-3,5-BISPHOSPHATE 3-PHOSPHATASE"/>
    <property type="match status" value="1"/>
</dbReference>
<dbReference type="InterPro" id="IPR016130">
    <property type="entry name" value="Tyr_Pase_AS"/>
</dbReference>
<evidence type="ECO:0000256" key="4">
    <source>
        <dbReference type="SAM" id="MobiDB-lite"/>
    </source>
</evidence>
<dbReference type="RefSeq" id="XP_064855422.1">
    <property type="nucleotide sequence ID" value="XM_064999350.1"/>
</dbReference>
<evidence type="ECO:0000259" key="5">
    <source>
        <dbReference type="PROSITE" id="PS51339"/>
    </source>
</evidence>
<dbReference type="Gene3D" id="2.30.29.30">
    <property type="entry name" value="Pleckstrin-homology domain (PH domain)/Phosphotyrosine-binding domain (PTB)"/>
    <property type="match status" value="1"/>
</dbReference>
<feature type="binding site" evidence="3">
    <location>
        <begin position="408"/>
        <end position="409"/>
    </location>
    <ligand>
        <name>substrate</name>
    </ligand>
</feature>
<proteinExistence type="inferred from homology"/>
<feature type="active site" description="Phosphocysteine intermediate" evidence="2">
    <location>
        <position position="474"/>
    </location>
</feature>
<feature type="compositionally biased region" description="Low complexity" evidence="4">
    <location>
        <begin position="332"/>
        <end position="359"/>
    </location>
</feature>
<dbReference type="EMBL" id="BTFZ01000020">
    <property type="protein sequence ID" value="GMM38427.1"/>
    <property type="molecule type" value="Genomic_DNA"/>
</dbReference>
<organism evidence="6 7">
    <name type="scientific">Saccharomycopsis crataegensis</name>
    <dbReference type="NCBI Taxonomy" id="43959"/>
    <lineage>
        <taxon>Eukaryota</taxon>
        <taxon>Fungi</taxon>
        <taxon>Dikarya</taxon>
        <taxon>Ascomycota</taxon>
        <taxon>Saccharomycotina</taxon>
        <taxon>Saccharomycetes</taxon>
        <taxon>Saccharomycopsidaceae</taxon>
        <taxon>Saccharomycopsis</taxon>
    </lineage>
</organism>
<sequence length="815" mass="93011">MPSSSASEDRLPEDNKVLRNHSNRPLITDYLLQDGASNVTLYKRGHYFKGDLHLTNHHLIFIYQVKTADRIVPKELWLSYPIIDNVELKSGSCLLDVIHLSNQHQATKHLLDENSKERAGGTSRLETVSENDAINVIQNLRDIAKLYRGACLKIKCKDFLNITIDFNESDIKVAKDVFETIKKLTCVTDIRHLYAFLYEPIPIEAKFNSWNIYNIEREFERQGLNFKSLQKDDNTIQYPGQNSWRISTINESYQFCETYSKDIIVPKSISDSVLKYAAKFRSKNRIPSLTYYFKKNGCTLTRSSQPLTGLSQSRSIQDEKLIYEIFMSNRYSSDTSSPSSSSSQSSTSSSRSQLQTPTSNITDLGNHNDLIVDARPTANAMAQTALGAGTEIIDNYKNCKRKFLGIDNIHVMRDSLMKIYEVLKDSDILLQLPMLNSSTLSKSNWLKNLTIILNGVDLVVKSLFFNNNHVMVHCSDGWDRTTQICSLAEICLDPYYRTLEGFIVLIEKDWSSFGHRFKERSGHLSSETKFVNNLSSSNGGNNGGGINGFSTDTSELGEASSSGFFDDGFGISTDSILNSDTINTASKSFNKLTNHFKKKKHIKFTSPIFQQFLDAVYQLFIQFPEKFEFNERFLRRLVYHLHSCQYGNFLVDNEHEKFSHNLHFKTRSVWDYFLSRRQEFANQTYKPPSDDADDDIILPNSEAVRWWYQLYGRSDEEMNGLSIKTSDTNAVELEEADRLNKKLANIVHRAATGDSNRNGTKNPSFGKATRETNINIMKHNIKKSYNDEFDNYNNDETSVKNVHGDIGIEKLNIGS</sequence>
<feature type="domain" description="Myotubularin phosphatase" evidence="5">
    <location>
        <begin position="209"/>
        <end position="711"/>
    </location>
</feature>
<evidence type="ECO:0000313" key="6">
    <source>
        <dbReference type="EMBL" id="GMM38427.1"/>
    </source>
</evidence>
<dbReference type="PROSITE" id="PS00383">
    <property type="entry name" value="TYR_PHOSPHATASE_1"/>
    <property type="match status" value="1"/>
</dbReference>
<keyword evidence="7" id="KW-1185">Reference proteome</keyword>
<dbReference type="GO" id="GO:0004438">
    <property type="term" value="F:phosphatidylinositol-3-phosphate phosphatase activity"/>
    <property type="evidence" value="ECO:0007669"/>
    <property type="project" value="TreeGrafter"/>
</dbReference>
<dbReference type="PANTHER" id="PTHR10807">
    <property type="entry name" value="MYOTUBULARIN-RELATED"/>
    <property type="match status" value="1"/>
</dbReference>
<reference evidence="6 7" key="1">
    <citation type="journal article" date="2023" name="Elife">
        <title>Identification of key yeast species and microbe-microbe interactions impacting larval growth of Drosophila in the wild.</title>
        <authorList>
            <person name="Mure A."/>
            <person name="Sugiura Y."/>
            <person name="Maeda R."/>
            <person name="Honda K."/>
            <person name="Sakurai N."/>
            <person name="Takahashi Y."/>
            <person name="Watada M."/>
            <person name="Katoh T."/>
            <person name="Gotoh A."/>
            <person name="Gotoh Y."/>
            <person name="Taniguchi I."/>
            <person name="Nakamura K."/>
            <person name="Hayashi T."/>
            <person name="Katayama T."/>
            <person name="Uemura T."/>
            <person name="Hattori Y."/>
        </authorList>
    </citation>
    <scope>NUCLEOTIDE SEQUENCE [LARGE SCALE GENOMIC DNA]</scope>
    <source>
        <strain evidence="6 7">SC-9</strain>
    </source>
</reference>
<dbReference type="Pfam" id="PF06602">
    <property type="entry name" value="Myotub-related"/>
    <property type="match status" value="1"/>
</dbReference>
<evidence type="ECO:0000256" key="3">
    <source>
        <dbReference type="PIRSR" id="PIRSR630564-2"/>
    </source>
</evidence>
<dbReference type="InterPro" id="IPR011993">
    <property type="entry name" value="PH-like_dom_sf"/>
</dbReference>
<gene>
    <name evidence="6" type="ORF">DASC09_057660</name>
</gene>
<dbReference type="SUPFAM" id="SSF52799">
    <property type="entry name" value="(Phosphotyrosine protein) phosphatases II"/>
    <property type="match status" value="1"/>
</dbReference>
<comment type="caution">
    <text evidence="6">The sequence shown here is derived from an EMBL/GenBank/DDBJ whole genome shotgun (WGS) entry which is preliminary data.</text>
</comment>